<dbReference type="SUPFAM" id="SSF53850">
    <property type="entry name" value="Periplasmic binding protein-like II"/>
    <property type="match status" value="1"/>
</dbReference>
<evidence type="ECO:0000256" key="1">
    <source>
        <dbReference type="SAM" id="MobiDB-lite"/>
    </source>
</evidence>
<sequence>MRSGTPVSLGQTPPGPSPDAASCGLIAGPRLVRVAVFPHAGHLPGGRKPGPGFYIDMIEEVGRAQGWEIHYVPGSFAESLERARRGEVDLATSVAFTERAQYLDYGKEVTLTVWSILYANPKVPIQSVFDVRGRRVAVMKSDVNGQHFIDLCRKFEIQVDFVVVPSFEDVMLTVAAGAADAGVTTSIFSARAR</sequence>
<dbReference type="AlphaFoldDB" id="A0A936F484"/>
<gene>
    <name evidence="2" type="ORF">IPN91_14175</name>
</gene>
<dbReference type="EMBL" id="JADKCH010000030">
    <property type="protein sequence ID" value="MBK8573731.1"/>
    <property type="molecule type" value="Genomic_DNA"/>
</dbReference>
<feature type="compositionally biased region" description="Polar residues" evidence="1">
    <location>
        <begin position="1"/>
        <end position="11"/>
    </location>
</feature>
<dbReference type="Proteomes" id="UP000709959">
    <property type="component" value="Unassembled WGS sequence"/>
</dbReference>
<feature type="region of interest" description="Disordered" evidence="1">
    <location>
        <begin position="1"/>
        <end position="21"/>
    </location>
</feature>
<proteinExistence type="predicted"/>
<name>A0A936F484_9BACT</name>
<dbReference type="Gene3D" id="3.40.190.10">
    <property type="entry name" value="Periplasmic binding protein-like II"/>
    <property type="match status" value="2"/>
</dbReference>
<protein>
    <submittedName>
        <fullName evidence="2">Transporter substrate-binding domain-containing protein</fullName>
    </submittedName>
</protein>
<dbReference type="PANTHER" id="PTHR35936">
    <property type="entry name" value="MEMBRANE-BOUND LYTIC MUREIN TRANSGLYCOSYLASE F"/>
    <property type="match status" value="1"/>
</dbReference>
<evidence type="ECO:0000313" key="3">
    <source>
        <dbReference type="Proteomes" id="UP000709959"/>
    </source>
</evidence>
<reference evidence="2 3" key="1">
    <citation type="submission" date="2020-10" db="EMBL/GenBank/DDBJ databases">
        <title>Connecting structure to function with the recovery of over 1000 high-quality activated sludge metagenome-assembled genomes encoding full-length rRNA genes using long-read sequencing.</title>
        <authorList>
            <person name="Singleton C.M."/>
            <person name="Petriglieri F."/>
            <person name="Kristensen J.M."/>
            <person name="Kirkegaard R.H."/>
            <person name="Michaelsen T.Y."/>
            <person name="Andersen M.H."/>
            <person name="Karst S.M."/>
            <person name="Dueholm M.S."/>
            <person name="Nielsen P.H."/>
            <person name="Albertsen M."/>
        </authorList>
    </citation>
    <scope>NUCLEOTIDE SEQUENCE [LARGE SCALE GENOMIC DNA]</scope>
    <source>
        <strain evidence="2">OdNE_18-Q3-R46-58_MAXAC.008</strain>
    </source>
</reference>
<accession>A0A936F484</accession>
<comment type="caution">
    <text evidence="2">The sequence shown here is derived from an EMBL/GenBank/DDBJ whole genome shotgun (WGS) entry which is preliminary data.</text>
</comment>
<evidence type="ECO:0000313" key="2">
    <source>
        <dbReference type="EMBL" id="MBK8573731.1"/>
    </source>
</evidence>
<dbReference type="Pfam" id="PF12974">
    <property type="entry name" value="Phosphonate-bd"/>
    <property type="match status" value="1"/>
</dbReference>
<organism evidence="2 3">
    <name type="scientific">Candidatus Geothrix odensensis</name>
    <dbReference type="NCBI Taxonomy" id="2954440"/>
    <lineage>
        <taxon>Bacteria</taxon>
        <taxon>Pseudomonadati</taxon>
        <taxon>Acidobacteriota</taxon>
        <taxon>Holophagae</taxon>
        <taxon>Holophagales</taxon>
        <taxon>Holophagaceae</taxon>
        <taxon>Geothrix</taxon>
    </lineage>
</organism>